<evidence type="ECO:0000256" key="1">
    <source>
        <dbReference type="ARBA" id="ARBA00022630"/>
    </source>
</evidence>
<dbReference type="SUPFAM" id="SSF51395">
    <property type="entry name" value="FMN-linked oxidoreductases"/>
    <property type="match status" value="1"/>
</dbReference>
<sequence length="420" mass="46136">MKSNDTQMTDNNIDAAYLLGQTITLPCGVTVKNRFMKAAMSEVMGSKTHEPTTALEVLYRVWAEGGAGLVLSGNVMIDSRFLGEPGNVVIENQDCLPPLKRWAEAGTVQNTQLWVQINHPGKQIPSFLCREPVAPSAIPLSLPYFNCPRALQEAEIEDIITRFGTTAAIVKLAGFTGIQIHGAHGYLVSQFLSPHHNQRLDNWGGSLENRMRFLLAVYQSIRKNVGLDFPVSLKLNSADFQRGGFTEEESLQVVQTISDAGIDLIEISGGTYEAPAMMGKKQKATSTLQREAYFLIFAEQVRQVTSVPLAVTGGFRSSAGMAAALASGACDLVGLARPMVVTPDLPRRILAGENFVSSVKKRISTGIQFLDKMIMPDLSWYERQMALIAKGKEPEPDLNPWRAAAETIITTGWQNLRRRR</sequence>
<evidence type="ECO:0000313" key="4">
    <source>
        <dbReference type="EMBL" id="MFC1851147.1"/>
    </source>
</evidence>
<protein>
    <submittedName>
        <fullName evidence="4">NADH:flavin oxidoreductase/NADH oxidase family protein</fullName>
    </submittedName>
</protein>
<proteinExistence type="predicted"/>
<evidence type="ECO:0000259" key="3">
    <source>
        <dbReference type="Pfam" id="PF00724"/>
    </source>
</evidence>
<dbReference type="Proteomes" id="UP001594351">
    <property type="component" value="Unassembled WGS sequence"/>
</dbReference>
<name>A0ABV6YY85_UNCC1</name>
<keyword evidence="2" id="KW-0560">Oxidoreductase</keyword>
<evidence type="ECO:0000313" key="5">
    <source>
        <dbReference type="Proteomes" id="UP001594351"/>
    </source>
</evidence>
<dbReference type="CDD" id="cd04733">
    <property type="entry name" value="OYE_like_2_FMN"/>
    <property type="match status" value="1"/>
</dbReference>
<dbReference type="Pfam" id="PF00724">
    <property type="entry name" value="Oxidored_FMN"/>
    <property type="match status" value="1"/>
</dbReference>
<keyword evidence="1" id="KW-0285">Flavoprotein</keyword>
<organism evidence="4 5">
    <name type="scientific">candidate division CSSED10-310 bacterium</name>
    <dbReference type="NCBI Taxonomy" id="2855610"/>
    <lineage>
        <taxon>Bacteria</taxon>
        <taxon>Bacteria division CSSED10-310</taxon>
    </lineage>
</organism>
<dbReference type="EMBL" id="JBHPBY010000157">
    <property type="protein sequence ID" value="MFC1851147.1"/>
    <property type="molecule type" value="Genomic_DNA"/>
</dbReference>
<accession>A0ABV6YY85</accession>
<dbReference type="Gene3D" id="3.20.20.70">
    <property type="entry name" value="Aldolase class I"/>
    <property type="match status" value="1"/>
</dbReference>
<dbReference type="InterPro" id="IPR001155">
    <property type="entry name" value="OxRdtase_FMN_N"/>
</dbReference>
<dbReference type="PANTHER" id="PTHR43656:SF2">
    <property type="entry name" value="BINDING OXIDOREDUCTASE, PUTATIVE (AFU_ORTHOLOGUE AFUA_2G08260)-RELATED"/>
    <property type="match status" value="1"/>
</dbReference>
<feature type="domain" description="NADH:flavin oxidoreductase/NADH oxidase N-terminal" evidence="3">
    <location>
        <begin position="29"/>
        <end position="351"/>
    </location>
</feature>
<dbReference type="InterPro" id="IPR013785">
    <property type="entry name" value="Aldolase_TIM"/>
</dbReference>
<comment type="caution">
    <text evidence="4">The sequence shown here is derived from an EMBL/GenBank/DDBJ whole genome shotgun (WGS) entry which is preliminary data.</text>
</comment>
<keyword evidence="5" id="KW-1185">Reference proteome</keyword>
<dbReference type="PANTHER" id="PTHR43656">
    <property type="entry name" value="BINDING OXIDOREDUCTASE, PUTATIVE (AFU_ORTHOLOGUE AFUA_2G08260)-RELATED"/>
    <property type="match status" value="1"/>
</dbReference>
<dbReference type="InterPro" id="IPR051799">
    <property type="entry name" value="NADH_flavin_oxidoreductase"/>
</dbReference>
<gene>
    <name evidence="4" type="ORF">ACFL27_13210</name>
</gene>
<evidence type="ECO:0000256" key="2">
    <source>
        <dbReference type="ARBA" id="ARBA00023002"/>
    </source>
</evidence>
<reference evidence="4 5" key="1">
    <citation type="submission" date="2024-09" db="EMBL/GenBank/DDBJ databases">
        <title>Laminarin stimulates single cell rates of sulfate reduction while oxygen inhibits transcriptomic activity in coastal marine sediment.</title>
        <authorList>
            <person name="Lindsay M."/>
            <person name="Orcutt B."/>
            <person name="Emerson D."/>
            <person name="Stepanauskas R."/>
            <person name="D'Angelo T."/>
        </authorList>
    </citation>
    <scope>NUCLEOTIDE SEQUENCE [LARGE SCALE GENOMIC DNA]</scope>
    <source>
        <strain evidence="4">SAG AM-311-K15</strain>
    </source>
</reference>